<organism evidence="1">
    <name type="scientific">Arundo donax</name>
    <name type="common">Giant reed</name>
    <name type="synonym">Donax arundinaceus</name>
    <dbReference type="NCBI Taxonomy" id="35708"/>
    <lineage>
        <taxon>Eukaryota</taxon>
        <taxon>Viridiplantae</taxon>
        <taxon>Streptophyta</taxon>
        <taxon>Embryophyta</taxon>
        <taxon>Tracheophyta</taxon>
        <taxon>Spermatophyta</taxon>
        <taxon>Magnoliopsida</taxon>
        <taxon>Liliopsida</taxon>
        <taxon>Poales</taxon>
        <taxon>Poaceae</taxon>
        <taxon>PACMAD clade</taxon>
        <taxon>Arundinoideae</taxon>
        <taxon>Arundineae</taxon>
        <taxon>Arundo</taxon>
    </lineage>
</organism>
<reference evidence="1" key="1">
    <citation type="submission" date="2014-09" db="EMBL/GenBank/DDBJ databases">
        <authorList>
            <person name="Magalhaes I.L.F."/>
            <person name="Oliveira U."/>
            <person name="Santos F.R."/>
            <person name="Vidigal T.H.D.A."/>
            <person name="Brescovit A.D."/>
            <person name="Santos A.J."/>
        </authorList>
    </citation>
    <scope>NUCLEOTIDE SEQUENCE</scope>
    <source>
        <tissue evidence="1">Shoot tissue taken approximately 20 cm above the soil surface</tissue>
    </source>
</reference>
<name>A0A0A8Y055_ARUDO</name>
<protein>
    <submittedName>
        <fullName evidence="1">Uncharacterized protein</fullName>
    </submittedName>
</protein>
<proteinExistence type="predicted"/>
<reference evidence="1" key="2">
    <citation type="journal article" date="2015" name="Data Brief">
        <title>Shoot transcriptome of the giant reed, Arundo donax.</title>
        <authorList>
            <person name="Barrero R.A."/>
            <person name="Guerrero F.D."/>
            <person name="Moolhuijzen P."/>
            <person name="Goolsby J.A."/>
            <person name="Tidwell J."/>
            <person name="Bellgard S.E."/>
            <person name="Bellgard M.I."/>
        </authorList>
    </citation>
    <scope>NUCLEOTIDE SEQUENCE</scope>
    <source>
        <tissue evidence="1">Shoot tissue taken approximately 20 cm above the soil surface</tissue>
    </source>
</reference>
<sequence>MPSSASITLESALPNFVVYGFPCCICGRRVKYLKSQRG</sequence>
<evidence type="ECO:0000313" key="1">
    <source>
        <dbReference type="EMBL" id="JAD19526.1"/>
    </source>
</evidence>
<dbReference type="AlphaFoldDB" id="A0A0A8Y055"/>
<dbReference type="EMBL" id="GBRH01278369">
    <property type="protein sequence ID" value="JAD19526.1"/>
    <property type="molecule type" value="Transcribed_RNA"/>
</dbReference>
<accession>A0A0A8Y055</accession>